<sequence length="253" mass="29015">MERCIDCLMCDTKPGVVLDEQNVCQACLHHEQRKDIDYEARQGELRSLCAGHKKSDGYDCIIPVSGGKDSHFQVLYMKKVLGMNPLLVSVSDPYTKTKAGIKNFNNIREHFGCDLVQLHLNPELVRRMTRIAFEEFGSPTWPIDRAIYCYPIKVSIDMNIPLVVYGENVSYEYGGVQNKETYSAAAQINNDVAKSFDRQWWMDRGISMQEFTPFVYPEGETEPIYLSYFMPWSGYENYQIAKEHGFTTLKGEG</sequence>
<proteinExistence type="predicted"/>
<gene>
    <name evidence="1" type="ORF">LCGC14_3020860</name>
</gene>
<comment type="caution">
    <text evidence="1">The sequence shown here is derived from an EMBL/GenBank/DDBJ whole genome shotgun (WGS) entry which is preliminary data.</text>
</comment>
<dbReference type="InterPro" id="IPR020022">
    <property type="entry name" value="N-acetyl_sugar_amidoTrfase"/>
</dbReference>
<evidence type="ECO:0000313" key="1">
    <source>
        <dbReference type="EMBL" id="KKK60787.1"/>
    </source>
</evidence>
<dbReference type="EMBL" id="LAZR01062794">
    <property type="protein sequence ID" value="KKK60787.1"/>
    <property type="molecule type" value="Genomic_DNA"/>
</dbReference>
<name>A0A0F8WVD4_9ZZZZ</name>
<feature type="non-terminal residue" evidence="1">
    <location>
        <position position="253"/>
    </location>
</feature>
<reference evidence="1" key="1">
    <citation type="journal article" date="2015" name="Nature">
        <title>Complex archaea that bridge the gap between prokaryotes and eukaryotes.</title>
        <authorList>
            <person name="Spang A."/>
            <person name="Saw J.H."/>
            <person name="Jorgensen S.L."/>
            <person name="Zaremba-Niedzwiedzka K."/>
            <person name="Martijn J."/>
            <person name="Lind A.E."/>
            <person name="van Eijk R."/>
            <person name="Schleper C."/>
            <person name="Guy L."/>
            <person name="Ettema T.J."/>
        </authorList>
    </citation>
    <scope>NUCLEOTIDE SEQUENCE</scope>
</reference>
<accession>A0A0F8WVD4</accession>
<protein>
    <recommendedName>
        <fullName evidence="2">N-acetyl sugar amidotransferase</fullName>
    </recommendedName>
</protein>
<dbReference type="AlphaFoldDB" id="A0A0F8WVD4"/>
<organism evidence="1">
    <name type="scientific">marine sediment metagenome</name>
    <dbReference type="NCBI Taxonomy" id="412755"/>
    <lineage>
        <taxon>unclassified sequences</taxon>
        <taxon>metagenomes</taxon>
        <taxon>ecological metagenomes</taxon>
    </lineage>
</organism>
<evidence type="ECO:0008006" key="2">
    <source>
        <dbReference type="Google" id="ProtNLM"/>
    </source>
</evidence>
<dbReference type="NCBIfam" id="TIGR03573">
    <property type="entry name" value="WbuX"/>
    <property type="match status" value="1"/>
</dbReference>
<dbReference type="SUPFAM" id="SSF52402">
    <property type="entry name" value="Adenine nucleotide alpha hydrolases-like"/>
    <property type="match status" value="1"/>
</dbReference>